<protein>
    <submittedName>
        <fullName evidence="1">Uncharacterized protein</fullName>
    </submittedName>
</protein>
<comment type="caution">
    <text evidence="1">The sequence shown here is derived from an EMBL/GenBank/DDBJ whole genome shotgun (WGS) entry which is preliminary data.</text>
</comment>
<proteinExistence type="predicted"/>
<dbReference type="Proteomes" id="UP000752292">
    <property type="component" value="Unassembled WGS sequence"/>
</dbReference>
<dbReference type="EMBL" id="JACQRX010000330">
    <property type="protein sequence ID" value="MBI4252308.1"/>
    <property type="molecule type" value="Genomic_DNA"/>
</dbReference>
<name>A0A933E9P5_UNCTE</name>
<organism evidence="1 2">
    <name type="scientific">Tectimicrobiota bacterium</name>
    <dbReference type="NCBI Taxonomy" id="2528274"/>
    <lineage>
        <taxon>Bacteria</taxon>
        <taxon>Pseudomonadati</taxon>
        <taxon>Nitrospinota/Tectimicrobiota group</taxon>
        <taxon>Candidatus Tectimicrobiota</taxon>
    </lineage>
</organism>
<gene>
    <name evidence="1" type="ORF">HY618_07595</name>
</gene>
<accession>A0A933E9P5</accession>
<evidence type="ECO:0000313" key="2">
    <source>
        <dbReference type="Proteomes" id="UP000752292"/>
    </source>
</evidence>
<sequence>MQAPEQAGPGGPAPEVGFEDGRGAPVLLSALWARGPLALVFLRHLG</sequence>
<dbReference type="AlphaFoldDB" id="A0A933E9P5"/>
<evidence type="ECO:0000313" key="1">
    <source>
        <dbReference type="EMBL" id="MBI4252308.1"/>
    </source>
</evidence>
<reference evidence="1" key="1">
    <citation type="submission" date="2020-07" db="EMBL/GenBank/DDBJ databases">
        <title>Huge and variable diversity of episymbiotic CPR bacteria and DPANN archaea in groundwater ecosystems.</title>
        <authorList>
            <person name="He C.Y."/>
            <person name="Keren R."/>
            <person name="Whittaker M."/>
            <person name="Farag I.F."/>
            <person name="Doudna J."/>
            <person name="Cate J.H.D."/>
            <person name="Banfield J.F."/>
        </authorList>
    </citation>
    <scope>NUCLEOTIDE SEQUENCE</scope>
    <source>
        <strain evidence="1">NC_groundwater_1370_Ag_S-0.2um_69_93</strain>
    </source>
</reference>